<protein>
    <submittedName>
        <fullName evidence="4">RIO1 family protein</fullName>
    </submittedName>
</protein>
<accession>A0A0D8C045</accession>
<dbReference type="OrthoDB" id="9795390at2"/>
<dbReference type="GO" id="GO:0004672">
    <property type="term" value="F:protein kinase activity"/>
    <property type="evidence" value="ECO:0007669"/>
    <property type="project" value="InterPro"/>
</dbReference>
<feature type="transmembrane region" description="Helical" evidence="2">
    <location>
        <begin position="499"/>
        <end position="521"/>
    </location>
</feature>
<dbReference type="CDD" id="cd05121">
    <property type="entry name" value="ABC1_ADCK3-like"/>
    <property type="match status" value="1"/>
</dbReference>
<comment type="similarity">
    <text evidence="1">Belongs to the protein kinase superfamily. ADCK protein kinase family.</text>
</comment>
<dbReference type="InterPro" id="IPR011009">
    <property type="entry name" value="Kinase-like_dom_sf"/>
</dbReference>
<keyword evidence="2" id="KW-0812">Transmembrane</keyword>
<dbReference type="GO" id="GO:0005524">
    <property type="term" value="F:ATP binding"/>
    <property type="evidence" value="ECO:0007669"/>
    <property type="project" value="InterPro"/>
</dbReference>
<name>A0A0D8C045_GEOKU</name>
<dbReference type="InterPro" id="IPR000719">
    <property type="entry name" value="Prot_kinase_dom"/>
</dbReference>
<dbReference type="Proteomes" id="UP000032522">
    <property type="component" value="Unassembled WGS sequence"/>
</dbReference>
<comment type="caution">
    <text evidence="4">The sequence shown here is derived from an EMBL/GenBank/DDBJ whole genome shotgun (WGS) entry which is preliminary data.</text>
</comment>
<dbReference type="InterPro" id="IPR004147">
    <property type="entry name" value="ABC1_dom"/>
</dbReference>
<dbReference type="Gene3D" id="1.10.510.10">
    <property type="entry name" value="Transferase(Phosphotransferase) domain 1"/>
    <property type="match status" value="1"/>
</dbReference>
<keyword evidence="2" id="KW-0472">Membrane</keyword>
<organism evidence="4 5">
    <name type="scientific">Geobacillus kaustophilus</name>
    <dbReference type="NCBI Taxonomy" id="1462"/>
    <lineage>
        <taxon>Bacteria</taxon>
        <taxon>Bacillati</taxon>
        <taxon>Bacillota</taxon>
        <taxon>Bacilli</taxon>
        <taxon>Bacillales</taxon>
        <taxon>Anoxybacillaceae</taxon>
        <taxon>Geobacillus</taxon>
        <taxon>Geobacillus thermoleovorans group</taxon>
    </lineage>
</organism>
<dbReference type="RefSeq" id="WP_044731370.1">
    <property type="nucleotide sequence ID" value="NZ_JYBP01000003.1"/>
</dbReference>
<dbReference type="PROSITE" id="PS50011">
    <property type="entry name" value="PROTEIN_KINASE_DOM"/>
    <property type="match status" value="1"/>
</dbReference>
<dbReference type="PATRIC" id="fig|1462.6.peg.1503"/>
<evidence type="ECO:0000313" key="4">
    <source>
        <dbReference type="EMBL" id="KJE29017.1"/>
    </source>
</evidence>
<keyword evidence="2" id="KW-1133">Transmembrane helix</keyword>
<gene>
    <name evidence="4" type="ORF">LG52_1307</name>
</gene>
<sequence>MIGKRMRHIGRYHEIAVSLLRHGFGMIVDELGFSSFLSLSPRWRAEQGKKEGKTVGERLRLVLEELGPTFVKLGQIASTRPDLIPAPIISELEKLQDQVPPFPFGDVRRTVETELGESLDTLFRSFDETPLAAASLGQVHRAVLPSGQAVAVKVQRPYIAARVETDLEILQDLAVLAERRLDWAATYQLSEIVDELARSLRQELDYTVEARHAERFAQQFAGDSSVYVPKVFWDYTTKTVLTMEYVEGMKLGELERLKANGHSLKTIAERLAEATFKQMFEHGFFHGDPHPGNVFVLDDGTLSFIDFGLMGRLRPHVKHHLSSLIIALMRQNTDGVLAAIYGLGIVPDGVDEGKLRDDIDELREKYYRVPLSEVSLGEAVEDLLSVAFRHGIRIPSDLTLLGKALLTVEGVVETLDPQFRIMDVAEPFGRRLMKERLRPDRVAETAWKRIFDYGEWLLRLPEGVKEWTKMMRHGKLRLEITAPDLEALLQKLDQITNRLSFSIVLLSLSIVLVGLMIASSLGRPSTLLWKIPAVEIGLGASAFLFGWLLYSIFRSGKF</sequence>
<evidence type="ECO:0000256" key="1">
    <source>
        <dbReference type="ARBA" id="ARBA00009670"/>
    </source>
</evidence>
<evidence type="ECO:0000259" key="3">
    <source>
        <dbReference type="PROSITE" id="PS50011"/>
    </source>
</evidence>
<feature type="domain" description="Protein kinase" evidence="3">
    <location>
        <begin position="125"/>
        <end position="457"/>
    </location>
</feature>
<reference evidence="4 5" key="1">
    <citation type="submission" date="2015-01" db="EMBL/GenBank/DDBJ databases">
        <authorList>
            <person name="Filippidou S."/>
            <person name="Jeanneret N."/>
            <person name="Russel-Delif L."/>
            <person name="Junier T."/>
            <person name="Wunderlin T."/>
            <person name="Molina V."/>
            <person name="Johnson S.L."/>
            <person name="Davenport K.W."/>
            <person name="Chain P.S."/>
            <person name="Dorador C."/>
            <person name="Junier P."/>
        </authorList>
    </citation>
    <scope>NUCLEOTIDE SEQUENCE [LARGE SCALE GENOMIC DNA]</scope>
    <source>
        <strain evidence="4 5">Et7/4</strain>
    </source>
</reference>
<dbReference type="Pfam" id="PF03109">
    <property type="entry name" value="ABC1"/>
    <property type="match status" value="1"/>
</dbReference>
<dbReference type="InterPro" id="IPR050154">
    <property type="entry name" value="UbiB_kinase"/>
</dbReference>
<dbReference type="EMBL" id="JYBP01000003">
    <property type="protein sequence ID" value="KJE29017.1"/>
    <property type="molecule type" value="Genomic_DNA"/>
</dbReference>
<dbReference type="PANTHER" id="PTHR10566:SF113">
    <property type="entry name" value="PROTEIN ACTIVITY OF BC1 COMPLEX KINASE 7, CHLOROPLASTIC"/>
    <property type="match status" value="1"/>
</dbReference>
<dbReference type="PANTHER" id="PTHR10566">
    <property type="entry name" value="CHAPERONE-ACTIVITY OF BC1 COMPLEX CABC1 -RELATED"/>
    <property type="match status" value="1"/>
</dbReference>
<feature type="transmembrane region" description="Helical" evidence="2">
    <location>
        <begin position="527"/>
        <end position="550"/>
    </location>
</feature>
<dbReference type="SUPFAM" id="SSF56112">
    <property type="entry name" value="Protein kinase-like (PK-like)"/>
    <property type="match status" value="1"/>
</dbReference>
<dbReference type="AlphaFoldDB" id="A0A0D8C045"/>
<evidence type="ECO:0000313" key="5">
    <source>
        <dbReference type="Proteomes" id="UP000032522"/>
    </source>
</evidence>
<proteinExistence type="inferred from homology"/>
<evidence type="ECO:0000256" key="2">
    <source>
        <dbReference type="SAM" id="Phobius"/>
    </source>
</evidence>